<accession>A0ABU9HF23</accession>
<evidence type="ECO:0000313" key="12">
    <source>
        <dbReference type="Proteomes" id="UP001366060"/>
    </source>
</evidence>
<comment type="subcellular location">
    <subcellularLocation>
        <location evidence="1 10">Periplasm</location>
    </subcellularLocation>
</comment>
<evidence type="ECO:0000256" key="3">
    <source>
        <dbReference type="ARBA" id="ARBA00011245"/>
    </source>
</evidence>
<evidence type="ECO:0000256" key="7">
    <source>
        <dbReference type="ARBA" id="ARBA00022764"/>
    </source>
</evidence>
<dbReference type="RefSeq" id="WP_341628860.1">
    <property type="nucleotide sequence ID" value="NZ_JBAKBA010000041.1"/>
</dbReference>
<dbReference type="InterPro" id="IPR029046">
    <property type="entry name" value="LolA/LolB/LppX"/>
</dbReference>
<comment type="caution">
    <text evidence="11">The sequence shown here is derived from an EMBL/GenBank/DDBJ whole genome shotgun (WGS) entry which is preliminary data.</text>
</comment>
<keyword evidence="11" id="KW-0449">Lipoprotein</keyword>
<keyword evidence="9 10" id="KW-0143">Chaperone</keyword>
<evidence type="ECO:0000256" key="2">
    <source>
        <dbReference type="ARBA" id="ARBA00007615"/>
    </source>
</evidence>
<evidence type="ECO:0000313" key="11">
    <source>
        <dbReference type="EMBL" id="MEL0660403.1"/>
    </source>
</evidence>
<dbReference type="InterPro" id="IPR018323">
    <property type="entry name" value="OM_lipoprot_carrier_LolA_Pbac"/>
</dbReference>
<comment type="function">
    <text evidence="10">Participates in the translocation of lipoproteins from the inner membrane to the outer membrane. Only forms a complex with a lipoprotein if the residue after the N-terminal Cys is not an aspartate (The Asp acts as a targeting signal to indicate that the lipoprotein should stay in the inner membrane).</text>
</comment>
<dbReference type="Pfam" id="PF03548">
    <property type="entry name" value="LolA"/>
    <property type="match status" value="1"/>
</dbReference>
<evidence type="ECO:0000256" key="1">
    <source>
        <dbReference type="ARBA" id="ARBA00004418"/>
    </source>
</evidence>
<comment type="subunit">
    <text evidence="3 10">Monomer.</text>
</comment>
<dbReference type="HAMAP" id="MF_00240">
    <property type="entry name" value="LolA"/>
    <property type="match status" value="1"/>
</dbReference>
<proteinExistence type="inferred from homology"/>
<dbReference type="EMBL" id="JBAKBA010000041">
    <property type="protein sequence ID" value="MEL0660403.1"/>
    <property type="molecule type" value="Genomic_DNA"/>
</dbReference>
<keyword evidence="8 10" id="KW-0653">Protein transport</keyword>
<evidence type="ECO:0000256" key="4">
    <source>
        <dbReference type="ARBA" id="ARBA00014035"/>
    </source>
</evidence>
<keyword evidence="7 10" id="KW-0574">Periplasm</keyword>
<comment type="similarity">
    <text evidence="2 10">Belongs to the LolA family.</text>
</comment>
<keyword evidence="6 10" id="KW-0732">Signal</keyword>
<evidence type="ECO:0000256" key="6">
    <source>
        <dbReference type="ARBA" id="ARBA00022729"/>
    </source>
</evidence>
<evidence type="ECO:0000256" key="10">
    <source>
        <dbReference type="HAMAP-Rule" id="MF_00240"/>
    </source>
</evidence>
<keyword evidence="5 10" id="KW-0813">Transport</keyword>
<protein>
    <recommendedName>
        <fullName evidence="4 10">Outer-membrane lipoprotein carrier protein</fullName>
    </recommendedName>
</protein>
<name>A0ABU9HF23_9GAMM</name>
<organism evidence="11 12">
    <name type="scientific">Psychromonas arctica</name>
    <dbReference type="NCBI Taxonomy" id="168275"/>
    <lineage>
        <taxon>Bacteria</taxon>
        <taxon>Pseudomonadati</taxon>
        <taxon>Pseudomonadota</taxon>
        <taxon>Gammaproteobacteria</taxon>
        <taxon>Alteromonadales</taxon>
        <taxon>Psychromonadaceae</taxon>
        <taxon>Psychromonas</taxon>
    </lineage>
</organism>
<dbReference type="PANTHER" id="PTHR35869:SF1">
    <property type="entry name" value="OUTER-MEMBRANE LIPOPROTEIN CARRIER PROTEIN"/>
    <property type="match status" value="1"/>
</dbReference>
<dbReference type="Gene3D" id="2.50.20.10">
    <property type="entry name" value="Lipoprotein localisation LolA/LolB/LppX"/>
    <property type="match status" value="1"/>
</dbReference>
<reference evidence="11 12" key="1">
    <citation type="submission" date="2024-02" db="EMBL/GenBank/DDBJ databases">
        <title>Bacteria isolated from the canopy kelp, Nereocystis luetkeana.</title>
        <authorList>
            <person name="Pfister C.A."/>
            <person name="Younker I.T."/>
            <person name="Light S.H."/>
        </authorList>
    </citation>
    <scope>NUCLEOTIDE SEQUENCE [LARGE SCALE GENOMIC DNA]</scope>
    <source>
        <strain evidence="11 12">TI.2.07</strain>
    </source>
</reference>
<keyword evidence="12" id="KW-1185">Reference proteome</keyword>
<evidence type="ECO:0000256" key="8">
    <source>
        <dbReference type="ARBA" id="ARBA00022927"/>
    </source>
</evidence>
<dbReference type="NCBIfam" id="TIGR00547">
    <property type="entry name" value="lolA"/>
    <property type="match status" value="1"/>
</dbReference>
<dbReference type="Proteomes" id="UP001366060">
    <property type="component" value="Unassembled WGS sequence"/>
</dbReference>
<feature type="chain" id="PRO_5044903044" description="Outer-membrane lipoprotein carrier protein" evidence="10">
    <location>
        <begin position="22"/>
        <end position="204"/>
    </location>
</feature>
<evidence type="ECO:0000256" key="5">
    <source>
        <dbReference type="ARBA" id="ARBA00022448"/>
    </source>
</evidence>
<dbReference type="PANTHER" id="PTHR35869">
    <property type="entry name" value="OUTER-MEMBRANE LIPOPROTEIN CARRIER PROTEIN"/>
    <property type="match status" value="1"/>
</dbReference>
<gene>
    <name evidence="10 11" type="primary">lolA</name>
    <name evidence="11" type="ORF">V6255_14785</name>
</gene>
<dbReference type="InterPro" id="IPR004564">
    <property type="entry name" value="OM_lipoprot_carrier_LolA-like"/>
</dbReference>
<sequence length="204" mass="23221" precursor="true">MKKIIIVTCCLFISIFQLAQAQTDSQLLQQKLSKFNTLNADFTQQVTSPDGQVIQESWGKLTISRPGNFHWQVTKPDEELIVSNGVDMWLFSPFIEQVTIMNFSDAIAGTPFALLSGADASEWMNFDVKKQANQFIVKNNKNELNANTFTFIFDNKDNVSEFIVQEAQGQKSTFKLSNNDQTIKLSDDFFEFQIPQGIEIDDQR</sequence>
<dbReference type="SUPFAM" id="SSF89392">
    <property type="entry name" value="Prokaryotic lipoproteins and lipoprotein localization factors"/>
    <property type="match status" value="1"/>
</dbReference>
<dbReference type="CDD" id="cd16325">
    <property type="entry name" value="LolA"/>
    <property type="match status" value="1"/>
</dbReference>
<feature type="signal peptide" evidence="10">
    <location>
        <begin position="1"/>
        <end position="21"/>
    </location>
</feature>
<evidence type="ECO:0000256" key="9">
    <source>
        <dbReference type="ARBA" id="ARBA00023186"/>
    </source>
</evidence>